<feature type="transmembrane region" description="Helical" evidence="1">
    <location>
        <begin position="71"/>
        <end position="91"/>
    </location>
</feature>
<dbReference type="EMBL" id="BJJW01000002">
    <property type="protein sequence ID" value="GDZ83055.1"/>
    <property type="molecule type" value="Genomic_DNA"/>
</dbReference>
<evidence type="ECO:0000256" key="1">
    <source>
        <dbReference type="SAM" id="Phobius"/>
    </source>
</evidence>
<dbReference type="AlphaFoldDB" id="A0A5A5TZJ0"/>
<protein>
    <submittedName>
        <fullName evidence="2">Uncharacterized protein</fullName>
    </submittedName>
</protein>
<keyword evidence="1" id="KW-1133">Transmembrane helix</keyword>
<evidence type="ECO:0000313" key="3">
    <source>
        <dbReference type="Proteomes" id="UP000323274"/>
    </source>
</evidence>
<keyword evidence="1" id="KW-0472">Membrane</keyword>
<gene>
    <name evidence="2" type="ORF">LCIT_02970</name>
</gene>
<organism evidence="2 3">
    <name type="scientific">Leuconostoc citreum</name>
    <dbReference type="NCBI Taxonomy" id="33964"/>
    <lineage>
        <taxon>Bacteria</taxon>
        <taxon>Bacillati</taxon>
        <taxon>Bacillota</taxon>
        <taxon>Bacilli</taxon>
        <taxon>Lactobacillales</taxon>
        <taxon>Lactobacillaceae</taxon>
        <taxon>Leuconostoc</taxon>
    </lineage>
</organism>
<reference evidence="2 3" key="1">
    <citation type="submission" date="2019-04" db="EMBL/GenBank/DDBJ databases">
        <title>A pseudo-fructophilic Leuconostoc citreum strain F192-5 isolated from peel of satsuma mandarin: the first report for isolation and characterization of strain-dependent fructophilic-like characteristics.</title>
        <authorList>
            <person name="Maeno S."/>
            <person name="Tanizawa Y."/>
            <person name="Kajikawa A."/>
            <person name="Kanesaki Y."/>
            <person name="Kubota E."/>
            <person name="Arita M."/>
            <person name="Leon D."/>
            <person name="Endo A."/>
        </authorList>
    </citation>
    <scope>NUCLEOTIDE SEQUENCE [LARGE SCALE GENOMIC DNA]</scope>
    <source>
        <strain evidence="2 3">F192-5</strain>
    </source>
</reference>
<name>A0A5A5TZJ0_LEUCI</name>
<keyword evidence="1" id="KW-0812">Transmembrane</keyword>
<feature type="transmembrane region" description="Helical" evidence="1">
    <location>
        <begin position="31"/>
        <end position="51"/>
    </location>
</feature>
<accession>A0A5A5TZJ0</accession>
<sequence>MVLLLLEVENVKKWEDEMLLVAKNCWEKHKVALLIFIIGFPFVVQLVLNIFNLFADINSWSFKFPDSSNWIGFWGSYLGVIPSGLIVYYVANIQINQQRENDKELIFKPARPLFKILYSNKIKWEDTSQFQSFSPEENLQEGTFGLDFRNETVIINNISDNSLLGIKIFVLYGNNTYDIYNINKLAGENGIILSDMKSHVDKIVIYFNTRLRELIRLTFIQKEDDVLEYCREDKFIENKDKTFPTINTKYTKYDEKYSLNNFVQSFRE</sequence>
<evidence type="ECO:0000313" key="2">
    <source>
        <dbReference type="EMBL" id="GDZ83055.1"/>
    </source>
</evidence>
<proteinExistence type="predicted"/>
<dbReference type="Proteomes" id="UP000323274">
    <property type="component" value="Unassembled WGS sequence"/>
</dbReference>
<comment type="caution">
    <text evidence="2">The sequence shown here is derived from an EMBL/GenBank/DDBJ whole genome shotgun (WGS) entry which is preliminary data.</text>
</comment>